<reference evidence="3 4" key="1">
    <citation type="submission" date="2018-08" db="EMBL/GenBank/DDBJ databases">
        <authorList>
            <person name="Laetsch R D."/>
            <person name="Stevens L."/>
            <person name="Kumar S."/>
            <person name="Blaxter L. M."/>
        </authorList>
    </citation>
    <scope>NUCLEOTIDE SEQUENCE [LARGE SCALE GENOMIC DNA]</scope>
</reference>
<dbReference type="SUPFAM" id="SSF56219">
    <property type="entry name" value="DNase I-like"/>
    <property type="match status" value="1"/>
</dbReference>
<dbReference type="InterPro" id="IPR005135">
    <property type="entry name" value="Endo/exonuclease/phosphatase"/>
</dbReference>
<dbReference type="InterPro" id="IPR000477">
    <property type="entry name" value="RT_dom"/>
</dbReference>
<organism evidence="3 4">
    <name type="scientific">Acanthocheilonema viteae</name>
    <name type="common">Filarial nematode worm</name>
    <name type="synonym">Dipetalonema viteae</name>
    <dbReference type="NCBI Taxonomy" id="6277"/>
    <lineage>
        <taxon>Eukaryota</taxon>
        <taxon>Metazoa</taxon>
        <taxon>Ecdysozoa</taxon>
        <taxon>Nematoda</taxon>
        <taxon>Chromadorea</taxon>
        <taxon>Rhabditida</taxon>
        <taxon>Spirurina</taxon>
        <taxon>Spiruromorpha</taxon>
        <taxon>Filarioidea</taxon>
        <taxon>Onchocercidae</taxon>
        <taxon>Acanthocheilonema</taxon>
    </lineage>
</organism>
<proteinExistence type="predicted"/>
<dbReference type="PANTHER" id="PTHR19446">
    <property type="entry name" value="REVERSE TRANSCRIPTASES"/>
    <property type="match status" value="1"/>
</dbReference>
<gene>
    <name evidence="3" type="ORF">NAV_LOCUS9851</name>
</gene>
<evidence type="ECO:0000313" key="4">
    <source>
        <dbReference type="Proteomes" id="UP000276991"/>
    </source>
</evidence>
<dbReference type="InterPro" id="IPR036691">
    <property type="entry name" value="Endo/exonu/phosph_ase_sf"/>
</dbReference>
<feature type="domain" description="Reverse transcriptase" evidence="1">
    <location>
        <begin position="579"/>
        <end position="772"/>
    </location>
</feature>
<dbReference type="STRING" id="6277.A0A498SXT2"/>
<name>A0A498SXT2_ACAVI</name>
<dbReference type="GO" id="GO:0003824">
    <property type="term" value="F:catalytic activity"/>
    <property type="evidence" value="ECO:0007669"/>
    <property type="project" value="InterPro"/>
</dbReference>
<dbReference type="AlphaFoldDB" id="A0A498SXT2"/>
<evidence type="ECO:0000259" key="1">
    <source>
        <dbReference type="Pfam" id="PF00078"/>
    </source>
</evidence>
<dbReference type="Pfam" id="PF00078">
    <property type="entry name" value="RVT_1"/>
    <property type="match status" value="1"/>
</dbReference>
<dbReference type="OrthoDB" id="5866776at2759"/>
<evidence type="ECO:0000313" key="3">
    <source>
        <dbReference type="EMBL" id="VBB35060.1"/>
    </source>
</evidence>
<dbReference type="Gene3D" id="3.60.10.10">
    <property type="entry name" value="Endonuclease/exonuclease/phosphatase"/>
    <property type="match status" value="1"/>
</dbReference>
<dbReference type="SUPFAM" id="SSF56672">
    <property type="entry name" value="DNA/RNA polymerases"/>
    <property type="match status" value="1"/>
</dbReference>
<keyword evidence="4" id="KW-1185">Reference proteome</keyword>
<dbReference type="InterPro" id="IPR043502">
    <property type="entry name" value="DNA/RNA_pol_sf"/>
</dbReference>
<dbReference type="EMBL" id="UPTC01004722">
    <property type="protein sequence ID" value="VBB35060.1"/>
    <property type="molecule type" value="Genomic_DNA"/>
</dbReference>
<sequence length="772" mass="87844">MLFSEKERTAVNESQNTKCLKTLSVLPGSRASPLSDAYGVSGLPHTKSKAKVKEIRLASLNVGTLKGKMAEMAAMLAQKRIEILCVQETKFKGAKTTMLANGYKLYYMGVESHRNGVGIILAPHLVPAVVEVKRFTDRIISLKLVLGNQIATVFSVYAPQVNCSNEEKETFREALDNAMMAMKEDLTIIGGDFNAHVGNVRTGFSRVLGGHGYGISNDDGEHTLRFAQAFDLALANTFFQKRDSHRITYYSGNHKSQIDYMLVSRKHLQKIKDCKVIPGQALSAQHQLLLMSLRIPHTKHQIKSSHYEQVIKWAKLKERSDAFAINSNIEQLAQDCYENPNTLWEDVSNKLINAGKSTLGVTKGGKARAKITWWWNEDTQIAADEKKRLFKIWKASKTEADRKVYKEQCKRTSKIVGEAKRRVFDDIYERMHTKEGQNMVYKMARQRERKSRDIEGGARYVKDKGGKLLLNDKDVISRWKEYFSELLNSNERCVKELDDPPRSCNLVHPITRDEVVESLKKMKKGKARGPDDLPIECWKSLGEEGINVLRKLFNLILNEQTIPADWKRSYLIPIFKNKGNSQECGNYRGIKLMSHTFKLLEKIIEGRLRELITIADGQFGFVSGKSTIDAIHALRIMAEKYTERNLELHATFIDLEKAFDKVPRSVIWYALRKKNVPEVYIRLIQNMYDNNTTHIRTSHGVSQGFTINEGVHQGSALSPLLFITVIDEILVNLESEAPWHLLYADDVVLISNNITDMSAKVKRWKDELESYG</sequence>
<dbReference type="CDD" id="cd09076">
    <property type="entry name" value="L1-EN"/>
    <property type="match status" value="1"/>
</dbReference>
<evidence type="ECO:0000259" key="2">
    <source>
        <dbReference type="Pfam" id="PF03372"/>
    </source>
</evidence>
<dbReference type="Proteomes" id="UP000276991">
    <property type="component" value="Unassembled WGS sequence"/>
</dbReference>
<feature type="domain" description="Endonuclease/exonuclease/phosphatase" evidence="2">
    <location>
        <begin position="59"/>
        <end position="268"/>
    </location>
</feature>
<dbReference type="Pfam" id="PF03372">
    <property type="entry name" value="Exo_endo_phos"/>
    <property type="match status" value="1"/>
</dbReference>
<dbReference type="CDD" id="cd01650">
    <property type="entry name" value="RT_nLTR_like"/>
    <property type="match status" value="1"/>
</dbReference>
<accession>A0A498SXT2</accession>
<feature type="non-terminal residue" evidence="3">
    <location>
        <position position="772"/>
    </location>
</feature>
<protein>
    <submittedName>
        <fullName evidence="3">Uncharacterized protein</fullName>
    </submittedName>
</protein>